<dbReference type="Proteomes" id="UP001201812">
    <property type="component" value="Unassembled WGS sequence"/>
</dbReference>
<comment type="caution">
    <text evidence="1">The sequence shown here is derived from an EMBL/GenBank/DDBJ whole genome shotgun (WGS) entry which is preliminary data.</text>
</comment>
<accession>A0AAD4RAG4</accession>
<reference evidence="1" key="1">
    <citation type="submission" date="2022-01" db="EMBL/GenBank/DDBJ databases">
        <title>Genome Sequence Resource for Two Populations of Ditylenchus destructor, the Migratory Endoparasitic Phytonematode.</title>
        <authorList>
            <person name="Zhang H."/>
            <person name="Lin R."/>
            <person name="Xie B."/>
        </authorList>
    </citation>
    <scope>NUCLEOTIDE SEQUENCE</scope>
    <source>
        <strain evidence="1">BazhouSP</strain>
    </source>
</reference>
<gene>
    <name evidence="1" type="ORF">DdX_00548</name>
</gene>
<evidence type="ECO:0000313" key="2">
    <source>
        <dbReference type="Proteomes" id="UP001201812"/>
    </source>
</evidence>
<sequence length="124" mass="14448">MPKSRSPERKLRFILAINFSRRQRKRNVFKRIQVFIPSIKQKTERVSFEGPEEKKVMISGENCLGKKWVVRTWKPDGKGDWVGAKQESAKIDGMGWMRIIVDDNLLPRIHDRMAIFCSEGELCG</sequence>
<proteinExistence type="predicted"/>
<evidence type="ECO:0000313" key="1">
    <source>
        <dbReference type="EMBL" id="KAI1728373.1"/>
    </source>
</evidence>
<name>A0AAD4RAG4_9BILA</name>
<keyword evidence="2" id="KW-1185">Reference proteome</keyword>
<organism evidence="1 2">
    <name type="scientific">Ditylenchus destructor</name>
    <dbReference type="NCBI Taxonomy" id="166010"/>
    <lineage>
        <taxon>Eukaryota</taxon>
        <taxon>Metazoa</taxon>
        <taxon>Ecdysozoa</taxon>
        <taxon>Nematoda</taxon>
        <taxon>Chromadorea</taxon>
        <taxon>Rhabditida</taxon>
        <taxon>Tylenchina</taxon>
        <taxon>Tylenchomorpha</taxon>
        <taxon>Sphaerularioidea</taxon>
        <taxon>Anguinidae</taxon>
        <taxon>Anguininae</taxon>
        <taxon>Ditylenchus</taxon>
    </lineage>
</organism>
<dbReference type="AlphaFoldDB" id="A0AAD4RAG4"/>
<dbReference type="EMBL" id="JAKKPZ010000001">
    <property type="protein sequence ID" value="KAI1728373.1"/>
    <property type="molecule type" value="Genomic_DNA"/>
</dbReference>
<protein>
    <submittedName>
        <fullName evidence="1">Immunogenic protein NIP-3</fullName>
    </submittedName>
</protein>